<dbReference type="PANTHER" id="PTHR42693:SF33">
    <property type="entry name" value="ARYLSULFATASE"/>
    <property type="match status" value="1"/>
</dbReference>
<gene>
    <name evidence="3" type="ORF">DNG_10262</name>
</gene>
<feature type="domain" description="Sulfatase N-terminal" evidence="2">
    <location>
        <begin position="8"/>
        <end position="438"/>
    </location>
</feature>
<evidence type="ECO:0000313" key="3">
    <source>
        <dbReference type="EMBL" id="SPO07567.1"/>
    </source>
</evidence>
<accession>A0AAE8N7D9</accession>
<dbReference type="Proteomes" id="UP001187682">
    <property type="component" value="Unassembled WGS sequence"/>
</dbReference>
<evidence type="ECO:0000313" key="4">
    <source>
        <dbReference type="Proteomes" id="UP001187682"/>
    </source>
</evidence>
<dbReference type="PANTHER" id="PTHR42693">
    <property type="entry name" value="ARYLSULFATASE FAMILY MEMBER"/>
    <property type="match status" value="1"/>
</dbReference>
<dbReference type="SUPFAM" id="SSF53649">
    <property type="entry name" value="Alkaline phosphatase-like"/>
    <property type="match status" value="1"/>
</dbReference>
<protein>
    <submittedName>
        <fullName evidence="3">Related to Arylsulfatase</fullName>
    </submittedName>
</protein>
<evidence type="ECO:0000256" key="1">
    <source>
        <dbReference type="ARBA" id="ARBA00008779"/>
    </source>
</evidence>
<reference evidence="3" key="1">
    <citation type="submission" date="2018-03" db="EMBL/GenBank/DDBJ databases">
        <authorList>
            <person name="Guldener U."/>
        </authorList>
    </citation>
    <scope>NUCLEOTIDE SEQUENCE</scope>
</reference>
<dbReference type="GO" id="GO:0004065">
    <property type="term" value="F:arylsulfatase activity"/>
    <property type="evidence" value="ECO:0007669"/>
    <property type="project" value="TreeGrafter"/>
</dbReference>
<dbReference type="CDD" id="cd16025">
    <property type="entry name" value="PAS_like"/>
    <property type="match status" value="1"/>
</dbReference>
<keyword evidence="4" id="KW-1185">Reference proteome</keyword>
<organism evidence="3 4">
    <name type="scientific">Cephalotrichum gorgonifer</name>
    <dbReference type="NCBI Taxonomy" id="2041049"/>
    <lineage>
        <taxon>Eukaryota</taxon>
        <taxon>Fungi</taxon>
        <taxon>Dikarya</taxon>
        <taxon>Ascomycota</taxon>
        <taxon>Pezizomycotina</taxon>
        <taxon>Sordariomycetes</taxon>
        <taxon>Hypocreomycetidae</taxon>
        <taxon>Microascales</taxon>
        <taxon>Microascaceae</taxon>
        <taxon>Cephalotrichum</taxon>
    </lineage>
</organism>
<proteinExistence type="inferred from homology"/>
<evidence type="ECO:0000259" key="2">
    <source>
        <dbReference type="Pfam" id="PF00884"/>
    </source>
</evidence>
<dbReference type="Gene3D" id="3.40.720.10">
    <property type="entry name" value="Alkaline Phosphatase, subunit A"/>
    <property type="match status" value="1"/>
</dbReference>
<dbReference type="EMBL" id="ONZQ02000022">
    <property type="protein sequence ID" value="SPO07567.1"/>
    <property type="molecule type" value="Genomic_DNA"/>
</dbReference>
<dbReference type="InterPro" id="IPR050738">
    <property type="entry name" value="Sulfatase"/>
</dbReference>
<sequence length="570" mass="65174">MSPNDTRPNFLVIVADDLGFTDPGCFGGEIHTPNIDALGNTGVRFSDFQASPACSPSRSMIMTGTSAHLSGLGTIPEFHVGRYSIPEYKDQPAYLGHLSDRVVTMPELLRDAGYYNVMAGKWHLGATKAHSPKARGFEKSFTFLLGGGNHHGWEPTLKPEDYKYKPMIRGGRDGLYLDEDEWTTNLPEGYYSSDYFADRLVSYLKDRKADDERPFFAYLPFQAPHFPLQVSKEYIQKYHGRYDAGPERIREERIERLRNLGFIPRDAKPAVFQTYPKRMSNRDWEQRDDLARKRSARKMEVFAGMVERMDYNIGKVLEYLESTGQRDNTVIFFLSDNGAEGTQLEAAPANRNVIPGLVKYFDNSLENLGAPNSFCWYGNRWAQVGTAPSKLYKFFTHQGGIRVCSLVSYPKWKRNGIVSHQYCTVMDILPTVLELAGVQHPGQEYKGKPIEGILGKSWNRYMMAEAENIHDDDTITGWEFIGRQALRKGSWKIVRLPPPWGTGQWELYDLSSDLAEAVDLREEKPEKLVEMLRHWKEYAERNGIVDIKTVEQAYAYQEEEWTESDLEDVV</sequence>
<dbReference type="AlphaFoldDB" id="A0AAE8N7D9"/>
<name>A0AAE8N7D9_9PEZI</name>
<dbReference type="Pfam" id="PF00884">
    <property type="entry name" value="Sulfatase"/>
    <property type="match status" value="1"/>
</dbReference>
<dbReference type="InterPro" id="IPR000917">
    <property type="entry name" value="Sulfatase_N"/>
</dbReference>
<dbReference type="InterPro" id="IPR017850">
    <property type="entry name" value="Alkaline_phosphatase_core_sf"/>
</dbReference>
<comment type="similarity">
    <text evidence="1">Belongs to the sulfatase family.</text>
</comment>
<comment type="caution">
    <text evidence="3">The sequence shown here is derived from an EMBL/GenBank/DDBJ whole genome shotgun (WGS) entry which is preliminary data.</text>
</comment>
<dbReference type="Gene3D" id="3.30.1120.10">
    <property type="match status" value="1"/>
</dbReference>